<dbReference type="AlphaFoldDB" id="A0A5B7CWT6"/>
<dbReference type="Proteomes" id="UP000324222">
    <property type="component" value="Unassembled WGS sequence"/>
</dbReference>
<gene>
    <name evidence="2" type="ORF">E2C01_006610</name>
</gene>
<sequence length="108" mass="12175">MKRQAKTNSRKKWRSQYLSAVSLKRGHGGRDAEDTGAREGSEGCEGCEGCCGVAEAHIPVACEWGWVFRPRLSGLVHHRFPPHVPPDFWNWDKIMTGYFRLTSPCEAT</sequence>
<name>A0A5B7CWT6_PORTR</name>
<proteinExistence type="predicted"/>
<feature type="compositionally biased region" description="Basic and acidic residues" evidence="1">
    <location>
        <begin position="28"/>
        <end position="41"/>
    </location>
</feature>
<dbReference type="EMBL" id="VSRR010000312">
    <property type="protein sequence ID" value="MPC13860.1"/>
    <property type="molecule type" value="Genomic_DNA"/>
</dbReference>
<evidence type="ECO:0000256" key="1">
    <source>
        <dbReference type="SAM" id="MobiDB-lite"/>
    </source>
</evidence>
<comment type="caution">
    <text evidence="2">The sequence shown here is derived from an EMBL/GenBank/DDBJ whole genome shotgun (WGS) entry which is preliminary data.</text>
</comment>
<organism evidence="2 3">
    <name type="scientific">Portunus trituberculatus</name>
    <name type="common">Swimming crab</name>
    <name type="synonym">Neptunus trituberculatus</name>
    <dbReference type="NCBI Taxonomy" id="210409"/>
    <lineage>
        <taxon>Eukaryota</taxon>
        <taxon>Metazoa</taxon>
        <taxon>Ecdysozoa</taxon>
        <taxon>Arthropoda</taxon>
        <taxon>Crustacea</taxon>
        <taxon>Multicrustacea</taxon>
        <taxon>Malacostraca</taxon>
        <taxon>Eumalacostraca</taxon>
        <taxon>Eucarida</taxon>
        <taxon>Decapoda</taxon>
        <taxon>Pleocyemata</taxon>
        <taxon>Brachyura</taxon>
        <taxon>Eubrachyura</taxon>
        <taxon>Portunoidea</taxon>
        <taxon>Portunidae</taxon>
        <taxon>Portuninae</taxon>
        <taxon>Portunus</taxon>
    </lineage>
</organism>
<evidence type="ECO:0000313" key="2">
    <source>
        <dbReference type="EMBL" id="MPC13860.1"/>
    </source>
</evidence>
<reference evidence="2 3" key="1">
    <citation type="submission" date="2019-05" db="EMBL/GenBank/DDBJ databases">
        <title>Another draft genome of Portunus trituberculatus and its Hox gene families provides insights of decapod evolution.</title>
        <authorList>
            <person name="Jeong J.-H."/>
            <person name="Song I."/>
            <person name="Kim S."/>
            <person name="Choi T."/>
            <person name="Kim D."/>
            <person name="Ryu S."/>
            <person name="Kim W."/>
        </authorList>
    </citation>
    <scope>NUCLEOTIDE SEQUENCE [LARGE SCALE GENOMIC DNA]</scope>
    <source>
        <tissue evidence="2">Muscle</tissue>
    </source>
</reference>
<keyword evidence="3" id="KW-1185">Reference proteome</keyword>
<feature type="region of interest" description="Disordered" evidence="1">
    <location>
        <begin position="24"/>
        <end position="43"/>
    </location>
</feature>
<evidence type="ECO:0000313" key="3">
    <source>
        <dbReference type="Proteomes" id="UP000324222"/>
    </source>
</evidence>
<protein>
    <submittedName>
        <fullName evidence="2">Uncharacterized protein</fullName>
    </submittedName>
</protein>
<accession>A0A5B7CWT6</accession>